<proteinExistence type="predicted"/>
<evidence type="ECO:0000313" key="2">
    <source>
        <dbReference type="EMBL" id="MBG6084121.1"/>
    </source>
</evidence>
<organism evidence="2 3">
    <name type="scientific">Zhihengliuella flava</name>
    <dbReference type="NCBI Taxonomy" id="1285193"/>
    <lineage>
        <taxon>Bacteria</taxon>
        <taxon>Bacillati</taxon>
        <taxon>Actinomycetota</taxon>
        <taxon>Actinomycetes</taxon>
        <taxon>Micrococcales</taxon>
        <taxon>Micrococcaceae</taxon>
        <taxon>Zhihengliuella</taxon>
    </lineage>
</organism>
<feature type="region of interest" description="Disordered" evidence="1">
    <location>
        <begin position="1"/>
        <end position="26"/>
    </location>
</feature>
<comment type="caution">
    <text evidence="2">The sequence shown here is derived from an EMBL/GenBank/DDBJ whole genome shotgun (WGS) entry which is preliminary data.</text>
</comment>
<evidence type="ECO:0000256" key="1">
    <source>
        <dbReference type="SAM" id="MobiDB-lite"/>
    </source>
</evidence>
<keyword evidence="3" id="KW-1185">Reference proteome</keyword>
<dbReference type="Proteomes" id="UP000625033">
    <property type="component" value="Unassembled WGS sequence"/>
</dbReference>
<name>A0A931DAT6_9MICC</name>
<sequence length="65" mass="7484">MTQLNSRRPSALERKIRDGRADPITPREREIAAGIRARYEAKYGPLTGVSDRESEPKRGWFGRRT</sequence>
<dbReference type="AlphaFoldDB" id="A0A931DAT6"/>
<gene>
    <name evidence="2" type="ORF">IW252_000888</name>
</gene>
<dbReference type="EMBL" id="JADOTZ010000001">
    <property type="protein sequence ID" value="MBG6084121.1"/>
    <property type="molecule type" value="Genomic_DNA"/>
</dbReference>
<protein>
    <submittedName>
        <fullName evidence="2">Uncharacterized protein</fullName>
    </submittedName>
</protein>
<reference evidence="2" key="1">
    <citation type="submission" date="2020-11" db="EMBL/GenBank/DDBJ databases">
        <title>Sequencing the genomes of 1000 actinobacteria strains.</title>
        <authorList>
            <person name="Klenk H.-P."/>
        </authorList>
    </citation>
    <scope>NUCLEOTIDE SEQUENCE</scope>
    <source>
        <strain evidence="2">DSM 26152</strain>
    </source>
</reference>
<accession>A0A931DAT6</accession>
<evidence type="ECO:0000313" key="3">
    <source>
        <dbReference type="Proteomes" id="UP000625033"/>
    </source>
</evidence>
<feature type="region of interest" description="Disordered" evidence="1">
    <location>
        <begin position="46"/>
        <end position="65"/>
    </location>
</feature>
<feature type="compositionally biased region" description="Basic and acidic residues" evidence="1">
    <location>
        <begin position="10"/>
        <end position="26"/>
    </location>
</feature>